<evidence type="ECO:0000256" key="1">
    <source>
        <dbReference type="SAM" id="SignalP"/>
    </source>
</evidence>
<dbReference type="Proteomes" id="UP000320421">
    <property type="component" value="Chromosome"/>
</dbReference>
<sequence precursor="true">MRSTVFCLLTLMLSQFSAPLSVTSAADEDAKSYSLRYKFTPNEFVHYRVETENKITVQLNQDTQTSANSSNTLKHYRVISVNEEGNGTLETRIDRVKMKVQFDDATPATFDSEQNPEKDLEQFKPIRANISKPSRIVYSPLGKVISIQELKVDGEGAKFEEAQAPGKLDQEKSRRLGFLIPLPEEEVKVGSTWDDELDVEVALSKTLRKKVPVRRTFTLESVEDGLAVITFKTKIMTRLNDPKLSMQLIQKTPSGTIKLDIERGVIISQDVSLDKAQVGVFDGKGAMRAVSTRLETLVDPTEVAQKEQTTEAQ</sequence>
<proteinExistence type="predicted"/>
<evidence type="ECO:0000313" key="2">
    <source>
        <dbReference type="EMBL" id="QDT21146.1"/>
    </source>
</evidence>
<keyword evidence="1" id="KW-0732">Signal</keyword>
<feature type="chain" id="PRO_5022153055" evidence="1">
    <location>
        <begin position="18"/>
        <end position="313"/>
    </location>
</feature>
<keyword evidence="3" id="KW-1185">Reference proteome</keyword>
<dbReference type="Pfam" id="PF19777">
    <property type="entry name" value="DUF6263"/>
    <property type="match status" value="1"/>
</dbReference>
<evidence type="ECO:0000313" key="3">
    <source>
        <dbReference type="Proteomes" id="UP000320421"/>
    </source>
</evidence>
<reference evidence="2 3" key="1">
    <citation type="submission" date="2019-02" db="EMBL/GenBank/DDBJ databases">
        <title>Deep-cultivation of Planctomycetes and their phenomic and genomic characterization uncovers novel biology.</title>
        <authorList>
            <person name="Wiegand S."/>
            <person name="Jogler M."/>
            <person name="Boedeker C."/>
            <person name="Pinto D."/>
            <person name="Vollmers J."/>
            <person name="Rivas-Marin E."/>
            <person name="Kohn T."/>
            <person name="Peeters S.H."/>
            <person name="Heuer A."/>
            <person name="Rast P."/>
            <person name="Oberbeckmann S."/>
            <person name="Bunk B."/>
            <person name="Jeske O."/>
            <person name="Meyerdierks A."/>
            <person name="Storesund J.E."/>
            <person name="Kallscheuer N."/>
            <person name="Luecker S."/>
            <person name="Lage O.M."/>
            <person name="Pohl T."/>
            <person name="Merkel B.J."/>
            <person name="Hornburger P."/>
            <person name="Mueller R.-W."/>
            <person name="Bruemmer F."/>
            <person name="Labrenz M."/>
            <person name="Spormann A.M."/>
            <person name="Op den Camp H."/>
            <person name="Overmann J."/>
            <person name="Amann R."/>
            <person name="Jetten M.S.M."/>
            <person name="Mascher T."/>
            <person name="Medema M.H."/>
            <person name="Devos D.P."/>
            <person name="Kaster A.-K."/>
            <person name="Ovreas L."/>
            <person name="Rohde M."/>
            <person name="Galperin M.Y."/>
            <person name="Jogler C."/>
        </authorList>
    </citation>
    <scope>NUCLEOTIDE SEQUENCE [LARGE SCALE GENOMIC DNA]</scope>
    <source>
        <strain evidence="2 3">HG66A1</strain>
    </source>
</reference>
<dbReference type="RefSeq" id="WP_145184979.1">
    <property type="nucleotide sequence ID" value="NZ_CP036266.1"/>
</dbReference>
<dbReference type="OrthoDB" id="250033at2"/>
<name>A0A517PP46_9PLAN</name>
<dbReference type="InterPro" id="IPR046230">
    <property type="entry name" value="DUF6263"/>
</dbReference>
<dbReference type="EMBL" id="CP036266">
    <property type="protein sequence ID" value="QDT21146.1"/>
    <property type="molecule type" value="Genomic_DNA"/>
</dbReference>
<protein>
    <submittedName>
        <fullName evidence="2">Uncharacterized protein</fullName>
    </submittedName>
</protein>
<organism evidence="2 3">
    <name type="scientific">Gimesia chilikensis</name>
    <dbReference type="NCBI Taxonomy" id="2605989"/>
    <lineage>
        <taxon>Bacteria</taxon>
        <taxon>Pseudomonadati</taxon>
        <taxon>Planctomycetota</taxon>
        <taxon>Planctomycetia</taxon>
        <taxon>Planctomycetales</taxon>
        <taxon>Planctomycetaceae</taxon>
        <taxon>Gimesia</taxon>
    </lineage>
</organism>
<feature type="signal peptide" evidence="1">
    <location>
        <begin position="1"/>
        <end position="17"/>
    </location>
</feature>
<dbReference type="AlphaFoldDB" id="A0A517PP46"/>
<accession>A0A517PP46</accession>
<gene>
    <name evidence="2" type="ORF">HG66A1_29440</name>
</gene>